<evidence type="ECO:0000313" key="7">
    <source>
        <dbReference type="WBParaSite" id="Pan_g460.t1"/>
    </source>
</evidence>
<keyword evidence="6" id="KW-1185">Reference proteome</keyword>
<evidence type="ECO:0000256" key="4">
    <source>
        <dbReference type="SAM" id="MobiDB-lite"/>
    </source>
</evidence>
<proteinExistence type="inferred from homology"/>
<name>A0A7E4VYD9_PANRE</name>
<organism evidence="6 7">
    <name type="scientific">Panagrellus redivivus</name>
    <name type="common">Microworm</name>
    <dbReference type="NCBI Taxonomy" id="6233"/>
    <lineage>
        <taxon>Eukaryota</taxon>
        <taxon>Metazoa</taxon>
        <taxon>Ecdysozoa</taxon>
        <taxon>Nematoda</taxon>
        <taxon>Chromadorea</taxon>
        <taxon>Rhabditida</taxon>
        <taxon>Tylenchina</taxon>
        <taxon>Panagrolaimomorpha</taxon>
        <taxon>Panagrolaimoidea</taxon>
        <taxon>Panagrolaimidae</taxon>
        <taxon>Panagrellus</taxon>
    </lineage>
</organism>
<keyword evidence="3" id="KW-0648">Protein biosynthesis</keyword>
<dbReference type="WBParaSite" id="Pan_g460.t1">
    <property type="protein sequence ID" value="Pan_g460.t1"/>
    <property type="gene ID" value="Pan_g460"/>
</dbReference>
<dbReference type="GO" id="GO:0003729">
    <property type="term" value="F:mRNA binding"/>
    <property type="evidence" value="ECO:0007669"/>
    <property type="project" value="TreeGrafter"/>
</dbReference>
<sequence length="374" mass="42540">MAHIHRDPNPATPEVFVSDPDPTVEMPLSKAKLLAKYEDLLRDNLQQSENEGVYSRQLVQVIRDSIKMFQTVACPMPESELQRIGIDRGTMRQAPAVSVGNQRRRGGRNANRQRPPRVVIPRAQPNGLVRGDDAWVPGARNVSEIKKFFKGRLNMLTTSNYDELSQQLMEKQVWNNPENLPAIIDLIFKKAVDEPTFVGIYADLCKTIHQAEISTARNEKRFYKMIIKKCQTTFEQSTIAPTTDDPHIAKELVEVKVADQKRTMIGTIRFIAELYRIKFLNNQVVNHCVVILLRKCNRNGNNSAEGFPLSNVNELMIEYCIVLVQSIRPHCVAHPAPETPLAISGYIDYLVMFKLSVCNRIRFMLQDLEASNRG</sequence>
<feature type="region of interest" description="Disordered" evidence="4">
    <location>
        <begin position="92"/>
        <end position="115"/>
    </location>
</feature>
<keyword evidence="2" id="KW-0396">Initiation factor</keyword>
<dbReference type="Proteomes" id="UP000492821">
    <property type="component" value="Unassembled WGS sequence"/>
</dbReference>
<reference evidence="6" key="1">
    <citation type="journal article" date="2013" name="Genetics">
        <title>The draft genome and transcriptome of Panagrellus redivivus are shaped by the harsh demands of a free-living lifestyle.</title>
        <authorList>
            <person name="Srinivasan J."/>
            <person name="Dillman A.R."/>
            <person name="Macchietto M.G."/>
            <person name="Heikkinen L."/>
            <person name="Lakso M."/>
            <person name="Fracchia K.M."/>
            <person name="Antoshechkin I."/>
            <person name="Mortazavi A."/>
            <person name="Wong G."/>
            <person name="Sternberg P.W."/>
        </authorList>
    </citation>
    <scope>NUCLEOTIDE SEQUENCE [LARGE SCALE GENOMIC DNA]</scope>
    <source>
        <strain evidence="6">MT8872</strain>
    </source>
</reference>
<dbReference type="GO" id="GO:0016281">
    <property type="term" value="C:eukaryotic translation initiation factor 4F complex"/>
    <property type="evidence" value="ECO:0007669"/>
    <property type="project" value="TreeGrafter"/>
</dbReference>
<dbReference type="AlphaFoldDB" id="A0A7E4VYD9"/>
<reference evidence="7" key="2">
    <citation type="submission" date="2020-10" db="UniProtKB">
        <authorList>
            <consortium name="WormBaseParasite"/>
        </authorList>
    </citation>
    <scope>IDENTIFICATION</scope>
</reference>
<dbReference type="SMART" id="SM00543">
    <property type="entry name" value="MIF4G"/>
    <property type="match status" value="1"/>
</dbReference>
<dbReference type="PANTHER" id="PTHR23253:SF9">
    <property type="entry name" value="EUKARYOTIC TRANSLATION INITIATION FACTOR 4 GAMMA 2"/>
    <property type="match status" value="1"/>
</dbReference>
<dbReference type="Pfam" id="PF02854">
    <property type="entry name" value="MIF4G"/>
    <property type="match status" value="1"/>
</dbReference>
<evidence type="ECO:0000256" key="2">
    <source>
        <dbReference type="ARBA" id="ARBA00022540"/>
    </source>
</evidence>
<dbReference type="GO" id="GO:0003743">
    <property type="term" value="F:translation initiation factor activity"/>
    <property type="evidence" value="ECO:0007669"/>
    <property type="project" value="UniProtKB-KW"/>
</dbReference>
<accession>A0A7E4VYD9</accession>
<evidence type="ECO:0000256" key="1">
    <source>
        <dbReference type="ARBA" id="ARBA00005775"/>
    </source>
</evidence>
<dbReference type="InterPro" id="IPR016024">
    <property type="entry name" value="ARM-type_fold"/>
</dbReference>
<evidence type="ECO:0000259" key="5">
    <source>
        <dbReference type="SMART" id="SM00543"/>
    </source>
</evidence>
<dbReference type="PANTHER" id="PTHR23253">
    <property type="entry name" value="EUKARYOTIC TRANSLATION INITIATION FACTOR 4 GAMMA"/>
    <property type="match status" value="1"/>
</dbReference>
<evidence type="ECO:0000313" key="6">
    <source>
        <dbReference type="Proteomes" id="UP000492821"/>
    </source>
</evidence>
<dbReference type="Gene3D" id="1.25.40.180">
    <property type="match status" value="1"/>
</dbReference>
<dbReference type="SUPFAM" id="SSF48371">
    <property type="entry name" value="ARM repeat"/>
    <property type="match status" value="1"/>
</dbReference>
<feature type="region of interest" description="Disordered" evidence="4">
    <location>
        <begin position="1"/>
        <end position="22"/>
    </location>
</feature>
<protein>
    <submittedName>
        <fullName evidence="7">MIF4G domain-containing protein</fullName>
    </submittedName>
</protein>
<comment type="similarity">
    <text evidence="1">Belongs to the eukaryotic initiation factor 4G family.</text>
</comment>
<dbReference type="InterPro" id="IPR003890">
    <property type="entry name" value="MIF4G-like_typ-3"/>
</dbReference>
<evidence type="ECO:0000256" key="3">
    <source>
        <dbReference type="ARBA" id="ARBA00022917"/>
    </source>
</evidence>
<feature type="domain" description="MIF4G" evidence="5">
    <location>
        <begin position="146"/>
        <end position="373"/>
    </location>
</feature>